<keyword evidence="3" id="KW-1185">Reference proteome</keyword>
<accession>A0A448XD30</accession>
<evidence type="ECO:0000313" key="3">
    <source>
        <dbReference type="Proteomes" id="UP000784294"/>
    </source>
</evidence>
<organism evidence="2 3">
    <name type="scientific">Protopolystoma xenopodis</name>
    <dbReference type="NCBI Taxonomy" id="117903"/>
    <lineage>
        <taxon>Eukaryota</taxon>
        <taxon>Metazoa</taxon>
        <taxon>Spiralia</taxon>
        <taxon>Lophotrochozoa</taxon>
        <taxon>Platyhelminthes</taxon>
        <taxon>Monogenea</taxon>
        <taxon>Polyopisthocotylea</taxon>
        <taxon>Polystomatidea</taxon>
        <taxon>Polystomatidae</taxon>
        <taxon>Protopolystoma</taxon>
    </lineage>
</organism>
<name>A0A448XD30_9PLAT</name>
<evidence type="ECO:0000313" key="2">
    <source>
        <dbReference type="EMBL" id="VEL33975.1"/>
    </source>
</evidence>
<feature type="domain" description="Inositol phosphatase" evidence="1">
    <location>
        <begin position="33"/>
        <end position="100"/>
    </location>
</feature>
<dbReference type="OrthoDB" id="10012704at2759"/>
<dbReference type="GO" id="GO:0005737">
    <property type="term" value="C:cytoplasm"/>
    <property type="evidence" value="ECO:0007669"/>
    <property type="project" value="TreeGrafter"/>
</dbReference>
<dbReference type="AlphaFoldDB" id="A0A448XD30"/>
<dbReference type="InterPro" id="IPR040242">
    <property type="entry name" value="TPRG1-like"/>
</dbReference>
<reference evidence="2" key="1">
    <citation type="submission" date="2018-11" db="EMBL/GenBank/DDBJ databases">
        <authorList>
            <consortium name="Pathogen Informatics"/>
        </authorList>
    </citation>
    <scope>NUCLEOTIDE SEQUENCE</scope>
</reference>
<sequence length="207" mass="23839">MKKIQTIKPVFPIYVACWLTIEVRNWFHDISYFSIDHWNNEHERIVLLTERSFYVIRYDFIQRTVRESRRVGLGQLNSVITGPLVFPAKSLMPIRTSPGVQLMWGDPNEVKVTQKWNPLCRSLPYAILTHHPLLVKQSQLPYGQTTVPGCGYNNTTGHVNSFLSPFLLIFQFRNSEIVIESYGNIGSMVFNQTSLGFTKETHVPPVV</sequence>
<dbReference type="Proteomes" id="UP000784294">
    <property type="component" value="Unassembled WGS sequence"/>
</dbReference>
<dbReference type="Pfam" id="PF12456">
    <property type="entry name" value="hSac2"/>
    <property type="match status" value="1"/>
</dbReference>
<comment type="caution">
    <text evidence="2">The sequence shown here is derived from an EMBL/GenBank/DDBJ whole genome shotgun (WGS) entry which is preliminary data.</text>
</comment>
<dbReference type="PANTHER" id="PTHR31108:SF1">
    <property type="entry name" value="HSAC2 DOMAIN-CONTAINING PROTEIN"/>
    <property type="match status" value="1"/>
</dbReference>
<gene>
    <name evidence="2" type="ORF">PXEA_LOCUS27415</name>
</gene>
<protein>
    <recommendedName>
        <fullName evidence="1">Inositol phosphatase domain-containing protein</fullName>
    </recommendedName>
</protein>
<proteinExistence type="predicted"/>
<dbReference type="EMBL" id="CAAALY010246756">
    <property type="protein sequence ID" value="VEL33975.1"/>
    <property type="molecule type" value="Genomic_DNA"/>
</dbReference>
<evidence type="ECO:0000259" key="1">
    <source>
        <dbReference type="Pfam" id="PF12456"/>
    </source>
</evidence>
<dbReference type="InterPro" id="IPR022158">
    <property type="entry name" value="Inositol_phosphatase"/>
</dbReference>
<dbReference type="PANTHER" id="PTHR31108">
    <property type="entry name" value="TUMOR PROTEIN P63-REGULATED GENE 1-LIKE PROTEIN"/>
    <property type="match status" value="1"/>
</dbReference>